<accession>A0A554VD63</accession>
<dbReference type="Proteomes" id="UP000318833">
    <property type="component" value="Unassembled WGS sequence"/>
</dbReference>
<proteinExistence type="predicted"/>
<dbReference type="EMBL" id="VLNR01000072">
    <property type="protein sequence ID" value="TSE04783.1"/>
    <property type="molecule type" value="Genomic_DNA"/>
</dbReference>
<name>A0A554VD63_9FLAO</name>
<protein>
    <submittedName>
        <fullName evidence="2">Uncharacterized protein</fullName>
    </submittedName>
</protein>
<evidence type="ECO:0000313" key="3">
    <source>
        <dbReference type="Proteomes" id="UP000318833"/>
    </source>
</evidence>
<sequence length="143" mass="17018">MKQILSRHINTLKESPKTLILVYVITYFLWGLGMNRFGAEMEIARFTYWWQVITCYILYMVPVSILLKKYSFFEQYAYGLVAMGILEFLGYWLKTSYVYPENMLDKLFNPQNFSLGMALFFALYFPAGNWLVDKIHRLIFAKK</sequence>
<gene>
    <name evidence="2" type="ORF">FOF46_25090</name>
</gene>
<keyword evidence="1" id="KW-0472">Membrane</keyword>
<keyword evidence="1" id="KW-1133">Transmembrane helix</keyword>
<dbReference type="AlphaFoldDB" id="A0A554VD63"/>
<organism evidence="2 3">
    <name type="scientific">Aquimarina algiphila</name>
    <dbReference type="NCBI Taxonomy" id="2047982"/>
    <lineage>
        <taxon>Bacteria</taxon>
        <taxon>Pseudomonadati</taxon>
        <taxon>Bacteroidota</taxon>
        <taxon>Flavobacteriia</taxon>
        <taxon>Flavobacteriales</taxon>
        <taxon>Flavobacteriaceae</taxon>
        <taxon>Aquimarina</taxon>
    </lineage>
</organism>
<evidence type="ECO:0000256" key="1">
    <source>
        <dbReference type="SAM" id="Phobius"/>
    </source>
</evidence>
<keyword evidence="1" id="KW-0812">Transmembrane</keyword>
<feature type="transmembrane region" description="Helical" evidence="1">
    <location>
        <begin position="76"/>
        <end position="93"/>
    </location>
</feature>
<reference evidence="2 3" key="1">
    <citation type="submission" date="2019-07" db="EMBL/GenBank/DDBJ databases">
        <title>The draft genome sequence of Aquimarina algiphila M91.</title>
        <authorList>
            <person name="Meng X."/>
        </authorList>
    </citation>
    <scope>NUCLEOTIDE SEQUENCE [LARGE SCALE GENOMIC DNA]</scope>
    <source>
        <strain evidence="2 3">M91</strain>
    </source>
</reference>
<dbReference type="OrthoDB" id="1178539at2"/>
<keyword evidence="3" id="KW-1185">Reference proteome</keyword>
<feature type="transmembrane region" description="Helical" evidence="1">
    <location>
        <begin position="49"/>
        <end position="67"/>
    </location>
</feature>
<evidence type="ECO:0000313" key="2">
    <source>
        <dbReference type="EMBL" id="TSE04783.1"/>
    </source>
</evidence>
<comment type="caution">
    <text evidence="2">The sequence shown here is derived from an EMBL/GenBank/DDBJ whole genome shotgun (WGS) entry which is preliminary data.</text>
</comment>
<feature type="transmembrane region" description="Helical" evidence="1">
    <location>
        <begin position="113"/>
        <end position="132"/>
    </location>
</feature>
<dbReference type="RefSeq" id="WP_143918358.1">
    <property type="nucleotide sequence ID" value="NZ_CANLFO010000019.1"/>
</dbReference>
<feature type="transmembrane region" description="Helical" evidence="1">
    <location>
        <begin position="20"/>
        <end position="37"/>
    </location>
</feature>